<sequence length="343" mass="35289">MGAGASAGALPDTVTLDEAKAYAGDAWTDDAQKAFDASASNGTTTKEAIAAYEQEQRRAATKLQASIRGQQERKNPTPPPEKTKANVGKEQFVASLMTLVALAVDGLPKGFRSTKARRNKLLRNFAGDADRCCGQAFATTMSEDTVQFLVAFVPGLGACSAIIAPLWKLLRGTLLVCALRGHDLSLPQTRARVLYAMAGTKAEAVAAGAMSTVVETAAQALFVYLCSGVPGASMLPVGAAVSSLVDTEAAVAGKAGLADFRDGSRTIELAEYSEELDPEPSMADRAALAQEMAQKGARAAFDAARDPAKRKAAAQAAVGGAVSTASAAASQASALMGFGKKPT</sequence>
<dbReference type="Proteomes" id="UP000789595">
    <property type="component" value="Unassembled WGS sequence"/>
</dbReference>
<dbReference type="AlphaFoldDB" id="A0A8J2WR00"/>
<gene>
    <name evidence="2" type="ORF">PECAL_1P17510</name>
</gene>
<comment type="caution">
    <text evidence="2">The sequence shown here is derived from an EMBL/GenBank/DDBJ whole genome shotgun (WGS) entry which is preliminary data.</text>
</comment>
<name>A0A8J2WR00_9STRA</name>
<protein>
    <submittedName>
        <fullName evidence="2">Uncharacterized protein</fullName>
    </submittedName>
</protein>
<proteinExistence type="predicted"/>
<evidence type="ECO:0000256" key="1">
    <source>
        <dbReference type="SAM" id="MobiDB-lite"/>
    </source>
</evidence>
<dbReference type="EMBL" id="CAKKNE010000001">
    <property type="protein sequence ID" value="CAH0365317.1"/>
    <property type="molecule type" value="Genomic_DNA"/>
</dbReference>
<organism evidence="2 3">
    <name type="scientific">Pelagomonas calceolata</name>
    <dbReference type="NCBI Taxonomy" id="35677"/>
    <lineage>
        <taxon>Eukaryota</taxon>
        <taxon>Sar</taxon>
        <taxon>Stramenopiles</taxon>
        <taxon>Ochrophyta</taxon>
        <taxon>Pelagophyceae</taxon>
        <taxon>Pelagomonadales</taxon>
        <taxon>Pelagomonadaceae</taxon>
        <taxon>Pelagomonas</taxon>
    </lineage>
</organism>
<evidence type="ECO:0000313" key="3">
    <source>
        <dbReference type="Proteomes" id="UP000789595"/>
    </source>
</evidence>
<feature type="region of interest" description="Disordered" evidence="1">
    <location>
        <begin position="56"/>
        <end position="86"/>
    </location>
</feature>
<keyword evidence="3" id="KW-1185">Reference proteome</keyword>
<evidence type="ECO:0000313" key="2">
    <source>
        <dbReference type="EMBL" id="CAH0365317.1"/>
    </source>
</evidence>
<dbReference type="PROSITE" id="PS50096">
    <property type="entry name" value="IQ"/>
    <property type="match status" value="1"/>
</dbReference>
<reference evidence="2" key="1">
    <citation type="submission" date="2021-11" db="EMBL/GenBank/DDBJ databases">
        <authorList>
            <consortium name="Genoscope - CEA"/>
            <person name="William W."/>
        </authorList>
    </citation>
    <scope>NUCLEOTIDE SEQUENCE</scope>
</reference>
<dbReference type="OrthoDB" id="439488at2759"/>
<accession>A0A8J2WR00</accession>